<feature type="signal peptide" evidence="14">
    <location>
        <begin position="1"/>
        <end position="18"/>
    </location>
</feature>
<dbReference type="GO" id="GO:0042973">
    <property type="term" value="F:glucan endo-1,3-beta-D-glucosidase activity"/>
    <property type="evidence" value="ECO:0007669"/>
    <property type="project" value="TreeGrafter"/>
</dbReference>
<protein>
    <recommendedName>
        <fullName evidence="9">Probable beta-glucosidase btgE</fullName>
    </recommendedName>
    <alternativeName>
        <fullName evidence="10">Beta-D-glucoside glucohydrolase btgE</fullName>
    </alternativeName>
    <alternativeName>
        <fullName evidence="12">Cellobiase btgE</fullName>
    </alternativeName>
    <alternativeName>
        <fullName evidence="11">Gentiobiase btgE</fullName>
    </alternativeName>
</protein>
<dbReference type="AlphaFoldDB" id="A0A167X279"/>
<keyword evidence="4" id="KW-0964">Secreted</keyword>
<dbReference type="GO" id="GO:0071555">
    <property type="term" value="P:cell wall organization"/>
    <property type="evidence" value="ECO:0007669"/>
    <property type="project" value="TreeGrafter"/>
</dbReference>
<gene>
    <name evidence="15" type="ORF">SPI_03090</name>
</gene>
<evidence type="ECO:0000256" key="14">
    <source>
        <dbReference type="SAM" id="SignalP"/>
    </source>
</evidence>
<dbReference type="STRING" id="1081102.A0A167X279"/>
<evidence type="ECO:0000256" key="6">
    <source>
        <dbReference type="ARBA" id="ARBA00022801"/>
    </source>
</evidence>
<name>A0A167X279_9HYPO</name>
<evidence type="ECO:0000256" key="5">
    <source>
        <dbReference type="ARBA" id="ARBA00022729"/>
    </source>
</evidence>
<dbReference type="GO" id="GO:0009277">
    <property type="term" value="C:fungal-type cell wall"/>
    <property type="evidence" value="ECO:0007669"/>
    <property type="project" value="TreeGrafter"/>
</dbReference>
<comment type="subcellular location">
    <subcellularLocation>
        <location evidence="1">Secreted</location>
        <location evidence="1">Cell wall</location>
    </subcellularLocation>
</comment>
<reference evidence="15 16" key="1">
    <citation type="journal article" date="2016" name="Genome Biol. Evol.">
        <title>Divergent and convergent evolution of fungal pathogenicity.</title>
        <authorList>
            <person name="Shang Y."/>
            <person name="Xiao G."/>
            <person name="Zheng P."/>
            <person name="Cen K."/>
            <person name="Zhan S."/>
            <person name="Wang C."/>
        </authorList>
    </citation>
    <scope>NUCLEOTIDE SEQUENCE [LARGE SCALE GENOMIC DNA]</scope>
    <source>
        <strain evidence="15 16">RCEF 264</strain>
    </source>
</reference>
<comment type="caution">
    <text evidence="15">The sequence shown here is derived from an EMBL/GenBank/DDBJ whole genome shotgun (WGS) entry which is preliminary data.</text>
</comment>
<evidence type="ECO:0000256" key="13">
    <source>
        <dbReference type="SAM" id="MobiDB-lite"/>
    </source>
</evidence>
<dbReference type="GO" id="GO:0005576">
    <property type="term" value="C:extracellular region"/>
    <property type="evidence" value="ECO:0007669"/>
    <property type="project" value="TreeGrafter"/>
</dbReference>
<dbReference type="EMBL" id="AZHD01000004">
    <property type="protein sequence ID" value="OAA64443.1"/>
    <property type="molecule type" value="Genomic_DNA"/>
</dbReference>
<organism evidence="15 16">
    <name type="scientific">Niveomyces insectorum RCEF 264</name>
    <dbReference type="NCBI Taxonomy" id="1081102"/>
    <lineage>
        <taxon>Eukaryota</taxon>
        <taxon>Fungi</taxon>
        <taxon>Dikarya</taxon>
        <taxon>Ascomycota</taxon>
        <taxon>Pezizomycotina</taxon>
        <taxon>Sordariomycetes</taxon>
        <taxon>Hypocreomycetidae</taxon>
        <taxon>Hypocreales</taxon>
        <taxon>Cordycipitaceae</taxon>
        <taxon>Niveomyces</taxon>
    </lineage>
</organism>
<keyword evidence="3" id="KW-0134">Cell wall</keyword>
<feature type="chain" id="PRO_5007894201" description="Probable beta-glucosidase btgE" evidence="14">
    <location>
        <begin position="19"/>
        <end position="554"/>
    </location>
</feature>
<feature type="compositionally biased region" description="Low complexity" evidence="13">
    <location>
        <begin position="277"/>
        <end position="286"/>
    </location>
</feature>
<evidence type="ECO:0000256" key="10">
    <source>
        <dbReference type="ARBA" id="ARBA00041495"/>
    </source>
</evidence>
<evidence type="ECO:0000256" key="11">
    <source>
        <dbReference type="ARBA" id="ARBA00041516"/>
    </source>
</evidence>
<comment type="similarity">
    <text evidence="2">Belongs to the glycosyl hydrolase 17 family.</text>
</comment>
<evidence type="ECO:0000256" key="2">
    <source>
        <dbReference type="ARBA" id="ARBA00008773"/>
    </source>
</evidence>
<dbReference type="OrthoDB" id="4082933at2759"/>
<evidence type="ECO:0000256" key="12">
    <source>
        <dbReference type="ARBA" id="ARBA00042762"/>
    </source>
</evidence>
<dbReference type="Proteomes" id="UP000076874">
    <property type="component" value="Unassembled WGS sequence"/>
</dbReference>
<dbReference type="GO" id="GO:0009986">
    <property type="term" value="C:cell surface"/>
    <property type="evidence" value="ECO:0007669"/>
    <property type="project" value="TreeGrafter"/>
</dbReference>
<dbReference type="Gene3D" id="3.20.20.80">
    <property type="entry name" value="Glycosidases"/>
    <property type="match status" value="2"/>
</dbReference>
<feature type="compositionally biased region" description="Pro residues" evidence="13">
    <location>
        <begin position="228"/>
        <end position="239"/>
    </location>
</feature>
<evidence type="ECO:0000313" key="15">
    <source>
        <dbReference type="EMBL" id="OAA64443.1"/>
    </source>
</evidence>
<comment type="function">
    <text evidence="8">Beta-glucosidases are one of a number of cellulolytic enzymes involved in the degradation of cellulosic biomass. Catalyzes the last step releasing glucose from the inhibitory cellobiose.</text>
</comment>
<dbReference type="InterPro" id="IPR017853">
    <property type="entry name" value="GH"/>
</dbReference>
<evidence type="ECO:0000256" key="1">
    <source>
        <dbReference type="ARBA" id="ARBA00004191"/>
    </source>
</evidence>
<keyword evidence="5 14" id="KW-0732">Signal</keyword>
<evidence type="ECO:0000256" key="4">
    <source>
        <dbReference type="ARBA" id="ARBA00022525"/>
    </source>
</evidence>
<feature type="compositionally biased region" description="Pro residues" evidence="13">
    <location>
        <begin position="260"/>
        <end position="271"/>
    </location>
</feature>
<evidence type="ECO:0000313" key="16">
    <source>
        <dbReference type="Proteomes" id="UP000076874"/>
    </source>
</evidence>
<keyword evidence="16" id="KW-1185">Reference proteome</keyword>
<feature type="compositionally biased region" description="Low complexity" evidence="13">
    <location>
        <begin position="240"/>
        <end position="259"/>
    </location>
</feature>
<dbReference type="SUPFAM" id="SSF51445">
    <property type="entry name" value="(Trans)glycosidases"/>
    <property type="match status" value="1"/>
</dbReference>
<evidence type="ECO:0000256" key="7">
    <source>
        <dbReference type="ARBA" id="ARBA00023295"/>
    </source>
</evidence>
<keyword evidence="6" id="KW-0378">Hydrolase</keyword>
<sequence>MKGSLVAAAAALIGSASAGRIHHRHAAAHELFEKRGDSGNELCTTIYETIYGEITWRPTPECTDSTTHVTKTQAVTTTVTETPCTVPTLAVETCKVPGTYTFPATTVVVTETTTVCGGSTTSVPAGTHTLGGVTTVVETATTVVCPVATTSTLPGGVVTSVIDVTTYVCPSAGTYTIAPITTVCATETIVVVPVVTTFCPATYTRPAVITTVTETDVVVYCPFEVPSPTPTPAPAPPPAVKTVTTHAAAPAPPATTKAAAPPPPPPAPPAPKKAAPKKVTPAPAAGSLGGGSQWAITYTPYTTTGQCKSSGEVLADITEIKQKGFTTVRVYSTDCDTLPNVGAACGQVGIKMIIGVFIGEVGCDNSNPDVASQIAAIQAWGQWDLVELVVVGNEAGNDGFCTPGQLKELIVEVKQIIVEAGCNVPVTTTDTVNVWQNPDFSGVLCEVVDVVACNAHAYFNAQTPPSQAGDFVSGQLEIVKNICGKEGYVMETGWPSQCEPNGIATCSPSDQATAIASLKSALGGSVVFFSYSNDDWKDNGSCGCEQHWGCGDLF</sequence>
<proteinExistence type="inferred from homology"/>
<dbReference type="InterPro" id="IPR050732">
    <property type="entry name" value="Beta-glucan_modifiers"/>
</dbReference>
<keyword evidence="7" id="KW-0326">Glycosidase</keyword>
<accession>A0A167X279</accession>
<evidence type="ECO:0000256" key="3">
    <source>
        <dbReference type="ARBA" id="ARBA00022512"/>
    </source>
</evidence>
<dbReference type="PANTHER" id="PTHR16631:SF24">
    <property type="entry name" value="FAMILY 17 GLUCOSIDASE SCW11-RELATED"/>
    <property type="match status" value="1"/>
</dbReference>
<dbReference type="PANTHER" id="PTHR16631">
    <property type="entry name" value="GLUCAN 1,3-BETA-GLUCOSIDASE"/>
    <property type="match status" value="1"/>
</dbReference>
<feature type="region of interest" description="Disordered" evidence="13">
    <location>
        <begin position="228"/>
        <end position="288"/>
    </location>
</feature>
<evidence type="ECO:0000256" key="9">
    <source>
        <dbReference type="ARBA" id="ARBA00039284"/>
    </source>
</evidence>
<evidence type="ECO:0000256" key="8">
    <source>
        <dbReference type="ARBA" id="ARBA00024983"/>
    </source>
</evidence>